<evidence type="ECO:0000256" key="1">
    <source>
        <dbReference type="ARBA" id="ARBA00001933"/>
    </source>
</evidence>
<dbReference type="GO" id="GO:0008483">
    <property type="term" value="F:transaminase activity"/>
    <property type="evidence" value="ECO:0007669"/>
    <property type="project" value="UniProtKB-KW"/>
</dbReference>
<dbReference type="SUPFAM" id="SSF53383">
    <property type="entry name" value="PLP-dependent transferases"/>
    <property type="match status" value="1"/>
</dbReference>
<accession>Q6NAK6</accession>
<evidence type="ECO:0000256" key="3">
    <source>
        <dbReference type="ARBA" id="ARBA00022576"/>
    </source>
</evidence>
<dbReference type="Pfam" id="PF00202">
    <property type="entry name" value="Aminotran_3"/>
    <property type="match status" value="1"/>
</dbReference>
<dbReference type="STRING" id="258594.RPA1179"/>
<sequence length="484" mass="51751">MDAPRKFAGSRRSRRGVKLIPCRAFHPPAAQCMRSAMLDKIKPTSAVNAPNDLNAFWMPFTANRAFKRAPKMVVGAEGMHYITADGRKIIDAASGMWCTNAGHGRKEIAEAIKAQADELDFSPPFQFGQPKAFELASRIADLAPEGLDHVFFCNSGSEAGDTALKIAVAYQQIKGQGSRTRLIGRERGYHGVGFGGTAVGGIGNNRKMFGPLLNGVDHLPATYDRDKQAFTIGEPEYGAHFAEALEGLVNLHGANTIAAVIVEPMAGSTGVLPAPKGYLKKLREITKKHGILLIFDEVITGYGRLGYAFASERYGVTPDMITFAKGVTNGAVPMGGVITSAEIHDAFMTGPEHAVELAHGYTYSAHPLACAAGIATLDIYRDEKLFERAKALEPKFAEAVMSLKSAPNVVDIRTVGLTAGIDLASIADAVGKRGFEAMNAGFHDHELMLRIAGDTLALTPPLILSEDHIGEIVDKVGKVIRAVA</sequence>
<gene>
    <name evidence="7" type="ordered locus">RPA1179</name>
</gene>
<evidence type="ECO:0000256" key="4">
    <source>
        <dbReference type="ARBA" id="ARBA00022679"/>
    </source>
</evidence>
<comment type="similarity">
    <text evidence="2 6">Belongs to the class-III pyridoxal-phosphate-dependent aminotransferase family.</text>
</comment>
<dbReference type="FunFam" id="3.40.640.10:FF:000014">
    <property type="entry name" value="Adenosylmethionine-8-amino-7-oxononanoate aminotransferase, probable"/>
    <property type="match status" value="1"/>
</dbReference>
<dbReference type="eggNOG" id="COG0161">
    <property type="taxonomic scope" value="Bacteria"/>
</dbReference>
<keyword evidence="5 6" id="KW-0663">Pyridoxal phosphate</keyword>
<organism evidence="7">
    <name type="scientific">Rhodopseudomonas palustris (strain ATCC BAA-98 / CGA009)</name>
    <dbReference type="NCBI Taxonomy" id="258594"/>
    <lineage>
        <taxon>Bacteria</taxon>
        <taxon>Pseudomonadati</taxon>
        <taxon>Pseudomonadota</taxon>
        <taxon>Alphaproteobacteria</taxon>
        <taxon>Hyphomicrobiales</taxon>
        <taxon>Nitrobacteraceae</taxon>
        <taxon>Rhodopseudomonas</taxon>
    </lineage>
</organism>
<evidence type="ECO:0000256" key="2">
    <source>
        <dbReference type="ARBA" id="ARBA00008954"/>
    </source>
</evidence>
<name>Q6NAK6_RHOPA</name>
<dbReference type="CDD" id="cd00610">
    <property type="entry name" value="OAT_like"/>
    <property type="match status" value="1"/>
</dbReference>
<dbReference type="AlphaFoldDB" id="Q6NAK6"/>
<dbReference type="InterPro" id="IPR015422">
    <property type="entry name" value="PyrdxlP-dep_Trfase_small"/>
</dbReference>
<evidence type="ECO:0000256" key="5">
    <source>
        <dbReference type="ARBA" id="ARBA00022898"/>
    </source>
</evidence>
<dbReference type="PANTHER" id="PTHR43094:SF1">
    <property type="entry name" value="AMINOTRANSFERASE CLASS-III"/>
    <property type="match status" value="1"/>
</dbReference>
<dbReference type="Gene3D" id="3.90.1150.10">
    <property type="entry name" value="Aspartate Aminotransferase, domain 1"/>
    <property type="match status" value="1"/>
</dbReference>
<dbReference type="PROSITE" id="PS00600">
    <property type="entry name" value="AA_TRANSFER_CLASS_3"/>
    <property type="match status" value="1"/>
</dbReference>
<dbReference type="Gene3D" id="3.40.640.10">
    <property type="entry name" value="Type I PLP-dependent aspartate aminotransferase-like (Major domain)"/>
    <property type="match status" value="1"/>
</dbReference>
<dbReference type="HOGENOM" id="CLU_016922_4_3_5"/>
<dbReference type="InterPro" id="IPR015424">
    <property type="entry name" value="PyrdxlP-dep_Trfase"/>
</dbReference>
<dbReference type="InterPro" id="IPR005814">
    <property type="entry name" value="Aminotrans_3"/>
</dbReference>
<evidence type="ECO:0000313" key="7">
    <source>
        <dbReference type="EMBL" id="CAE26622.1"/>
    </source>
</evidence>
<keyword evidence="3" id="KW-0032">Aminotransferase</keyword>
<dbReference type="EMBL" id="BX572596">
    <property type="protein sequence ID" value="CAE26622.1"/>
    <property type="molecule type" value="Genomic_DNA"/>
</dbReference>
<protein>
    <submittedName>
        <fullName evidence="7">Beta-alanine-pyruvate transaminase</fullName>
    </submittedName>
</protein>
<dbReference type="GO" id="GO:0030170">
    <property type="term" value="F:pyridoxal phosphate binding"/>
    <property type="evidence" value="ECO:0007669"/>
    <property type="project" value="InterPro"/>
</dbReference>
<proteinExistence type="inferred from homology"/>
<dbReference type="PhylomeDB" id="Q6NAK6"/>
<comment type="cofactor">
    <cofactor evidence="1">
        <name>pyridoxal 5'-phosphate</name>
        <dbReference type="ChEBI" id="CHEBI:597326"/>
    </cofactor>
</comment>
<evidence type="ECO:0000256" key="6">
    <source>
        <dbReference type="RuleBase" id="RU003560"/>
    </source>
</evidence>
<keyword evidence="4" id="KW-0808">Transferase</keyword>
<dbReference type="PANTHER" id="PTHR43094">
    <property type="entry name" value="AMINOTRANSFERASE"/>
    <property type="match status" value="1"/>
</dbReference>
<dbReference type="InterPro" id="IPR049704">
    <property type="entry name" value="Aminotrans_3_PPA_site"/>
</dbReference>
<dbReference type="InterPro" id="IPR015421">
    <property type="entry name" value="PyrdxlP-dep_Trfase_major"/>
</dbReference>
<reference evidence="7" key="1">
    <citation type="journal article" date="2004" name="Nat. Biotechnol.">
        <title>Complete genome sequence of the metabolically versatile photosynthetic bacterium Rhodopseudomonas palustris.</title>
        <authorList>
            <person name="Larimer F.W."/>
            <person name="Chain P."/>
            <person name="Hauser L."/>
            <person name="Lamerdin J."/>
            <person name="Malfatti S."/>
            <person name="Do L."/>
            <person name="Land M.L."/>
            <person name="Pelletier D.A."/>
            <person name="Beatty J.T."/>
            <person name="Lang A.S."/>
            <person name="Tabita F.R."/>
            <person name="Gibson J.L."/>
            <person name="Hanson T.E."/>
            <person name="Bobst C."/>
            <person name="Torres J.L."/>
            <person name="Peres C."/>
            <person name="Harrison F.H."/>
            <person name="Gibson J."/>
            <person name="Harwood C.S."/>
        </authorList>
    </citation>
    <scope>NUCLEOTIDE SEQUENCE [LARGE SCALE GENOMIC DNA]</scope>
    <source>
        <strain evidence="7">CGA009</strain>
    </source>
</reference>